<dbReference type="AlphaFoldDB" id="A0A975BMB0"/>
<accession>A0A975BMB0</accession>
<organism evidence="1 2">
    <name type="scientific">Desulfonema magnum</name>
    <dbReference type="NCBI Taxonomy" id="45655"/>
    <lineage>
        <taxon>Bacteria</taxon>
        <taxon>Pseudomonadati</taxon>
        <taxon>Thermodesulfobacteriota</taxon>
        <taxon>Desulfobacteria</taxon>
        <taxon>Desulfobacterales</taxon>
        <taxon>Desulfococcaceae</taxon>
        <taxon>Desulfonema</taxon>
    </lineage>
</organism>
<name>A0A975BMB0_9BACT</name>
<proteinExistence type="predicted"/>
<reference evidence="1" key="1">
    <citation type="journal article" date="2021" name="Microb. Physiol.">
        <title>Proteogenomic Insights into the Physiology of Marine, Sulfate-Reducing, Filamentous Desulfonema limicola and Desulfonema magnum.</title>
        <authorList>
            <person name="Schnaars V."/>
            <person name="Wohlbrand L."/>
            <person name="Scheve S."/>
            <person name="Hinrichs C."/>
            <person name="Reinhardt R."/>
            <person name="Rabus R."/>
        </authorList>
    </citation>
    <scope>NUCLEOTIDE SEQUENCE</scope>
    <source>
        <strain evidence="1">4be13</strain>
    </source>
</reference>
<gene>
    <name evidence="1" type="ORF">dnm_041270</name>
</gene>
<keyword evidence="2" id="KW-1185">Reference proteome</keyword>
<dbReference type="KEGG" id="dmm:dnm_041270"/>
<dbReference type="EMBL" id="CP061800">
    <property type="protein sequence ID" value="QTA88086.1"/>
    <property type="molecule type" value="Genomic_DNA"/>
</dbReference>
<protein>
    <submittedName>
        <fullName evidence="1">Uncharacterized protein</fullName>
    </submittedName>
</protein>
<dbReference type="Proteomes" id="UP000663722">
    <property type="component" value="Chromosome"/>
</dbReference>
<sequence length="47" mass="5054">MILLFSRWIEKSGWCLVFTHCAGMQEGLFAPLGLGNPTAANGSDLSI</sequence>
<evidence type="ECO:0000313" key="1">
    <source>
        <dbReference type="EMBL" id="QTA88086.1"/>
    </source>
</evidence>
<evidence type="ECO:0000313" key="2">
    <source>
        <dbReference type="Proteomes" id="UP000663722"/>
    </source>
</evidence>